<evidence type="ECO:0000256" key="16">
    <source>
        <dbReference type="ARBA" id="ARBA00071870"/>
    </source>
</evidence>
<evidence type="ECO:0000256" key="6">
    <source>
        <dbReference type="ARBA" id="ARBA00022670"/>
    </source>
</evidence>
<feature type="domain" description="Prepilin type IV endopeptidase peptidase" evidence="20">
    <location>
        <begin position="134"/>
        <end position="243"/>
    </location>
</feature>
<organism evidence="22 23">
    <name type="scientific">Halioglobus maricola</name>
    <dbReference type="NCBI Taxonomy" id="2601894"/>
    <lineage>
        <taxon>Bacteria</taxon>
        <taxon>Pseudomonadati</taxon>
        <taxon>Pseudomonadota</taxon>
        <taxon>Gammaproteobacteria</taxon>
        <taxon>Cellvibrionales</taxon>
        <taxon>Halieaceae</taxon>
        <taxon>Halioglobus</taxon>
    </lineage>
</organism>
<accession>A0A5P9NGP9</accession>
<keyword evidence="6 18" id="KW-0645">Protease</keyword>
<keyword evidence="4" id="KW-0997">Cell inner membrane</keyword>
<evidence type="ECO:0000256" key="18">
    <source>
        <dbReference type="RuleBase" id="RU003794"/>
    </source>
</evidence>
<dbReference type="InterPro" id="IPR000045">
    <property type="entry name" value="Prepilin_IV_endopep_pep"/>
</dbReference>
<feature type="transmembrane region" description="Helical" evidence="19">
    <location>
        <begin position="157"/>
        <end position="175"/>
    </location>
</feature>
<dbReference type="PANTHER" id="PTHR30487:SF0">
    <property type="entry name" value="PREPILIN LEADER PEPTIDASE_N-METHYLTRANSFERASE-RELATED"/>
    <property type="match status" value="1"/>
</dbReference>
<dbReference type="EC" id="3.4.23.43" evidence="15 18"/>
<dbReference type="Pfam" id="PF01478">
    <property type="entry name" value="Peptidase_A24"/>
    <property type="match status" value="1"/>
</dbReference>
<keyword evidence="8" id="KW-0949">S-adenosyl-L-methionine</keyword>
<dbReference type="InterPro" id="IPR014032">
    <property type="entry name" value="Peptidase_A24A_bac"/>
</dbReference>
<feature type="transmembrane region" description="Helical" evidence="19">
    <location>
        <begin position="259"/>
        <end position="277"/>
    </location>
</feature>
<evidence type="ECO:0000256" key="8">
    <source>
        <dbReference type="ARBA" id="ARBA00022691"/>
    </source>
</evidence>
<dbReference type="PANTHER" id="PTHR30487">
    <property type="entry name" value="TYPE 4 PREPILIN-LIKE PROTEINS LEADER PEPTIDE-PROCESSING ENZYME"/>
    <property type="match status" value="1"/>
</dbReference>
<feature type="transmembrane region" description="Helical" evidence="19">
    <location>
        <begin position="130"/>
        <end position="148"/>
    </location>
</feature>
<evidence type="ECO:0000256" key="12">
    <source>
        <dbReference type="ARBA" id="ARBA00023136"/>
    </source>
</evidence>
<evidence type="ECO:0000256" key="14">
    <source>
        <dbReference type="ARBA" id="ARBA00050401"/>
    </source>
</evidence>
<evidence type="ECO:0000256" key="4">
    <source>
        <dbReference type="ARBA" id="ARBA00022519"/>
    </source>
</evidence>
<evidence type="ECO:0000256" key="1">
    <source>
        <dbReference type="ARBA" id="ARBA00004429"/>
    </source>
</evidence>
<evidence type="ECO:0000256" key="3">
    <source>
        <dbReference type="ARBA" id="ARBA00022475"/>
    </source>
</evidence>
<evidence type="ECO:0000256" key="11">
    <source>
        <dbReference type="ARBA" id="ARBA00022989"/>
    </source>
</evidence>
<dbReference type="Proteomes" id="UP000326287">
    <property type="component" value="Chromosome"/>
</dbReference>
<keyword evidence="5 18" id="KW-0489">Methyltransferase</keyword>
<comment type="subcellular location">
    <subcellularLocation>
        <location evidence="1">Cell inner membrane</location>
        <topology evidence="1">Multi-pass membrane protein</topology>
    </subcellularLocation>
    <subcellularLocation>
        <location evidence="18">Cell membrane</location>
        <topology evidence="18">Multi-pass membrane protein</topology>
    </subcellularLocation>
</comment>
<evidence type="ECO:0000256" key="9">
    <source>
        <dbReference type="ARBA" id="ARBA00022692"/>
    </source>
</evidence>
<evidence type="ECO:0000256" key="17">
    <source>
        <dbReference type="RuleBase" id="RU003793"/>
    </source>
</evidence>
<dbReference type="Gene3D" id="1.20.120.1220">
    <property type="match status" value="1"/>
</dbReference>
<dbReference type="FunFam" id="1.20.120.1220:FF:000001">
    <property type="entry name" value="Type 4 prepilin-like proteins leader peptide-processing enzyme"/>
    <property type="match status" value="1"/>
</dbReference>
<feature type="transmembrane region" description="Helical" evidence="19">
    <location>
        <begin position="181"/>
        <end position="202"/>
    </location>
</feature>
<keyword evidence="3" id="KW-1003">Cell membrane</keyword>
<evidence type="ECO:0000256" key="7">
    <source>
        <dbReference type="ARBA" id="ARBA00022679"/>
    </source>
</evidence>
<evidence type="ECO:0000259" key="20">
    <source>
        <dbReference type="Pfam" id="PF01478"/>
    </source>
</evidence>
<dbReference type="Pfam" id="PF06750">
    <property type="entry name" value="A24_N_bact"/>
    <property type="match status" value="1"/>
</dbReference>
<evidence type="ECO:0000259" key="21">
    <source>
        <dbReference type="Pfam" id="PF06750"/>
    </source>
</evidence>
<evidence type="ECO:0000256" key="19">
    <source>
        <dbReference type="SAM" id="Phobius"/>
    </source>
</evidence>
<dbReference type="GO" id="GO:0006465">
    <property type="term" value="P:signal peptide processing"/>
    <property type="evidence" value="ECO:0007669"/>
    <property type="project" value="TreeGrafter"/>
</dbReference>
<evidence type="ECO:0000256" key="5">
    <source>
        <dbReference type="ARBA" id="ARBA00022603"/>
    </source>
</evidence>
<dbReference type="GO" id="GO:0008168">
    <property type="term" value="F:methyltransferase activity"/>
    <property type="evidence" value="ECO:0007669"/>
    <property type="project" value="UniProtKB-KW"/>
</dbReference>
<name>A0A5P9NGP9_9GAMM</name>
<keyword evidence="13 18" id="KW-0511">Multifunctional enzyme</keyword>
<feature type="transmembrane region" description="Helical" evidence="19">
    <location>
        <begin position="12"/>
        <end position="34"/>
    </location>
</feature>
<keyword evidence="7 18" id="KW-0808">Transferase</keyword>
<comment type="catalytic activity">
    <reaction evidence="14 18">
        <text>Typically cleaves a -Gly-|-Phe- bond to release an N-terminal, basic peptide of 5-8 residues from type IV prepilin, and then N-methylates the new N-terminal amino group, the methyl donor being S-adenosyl-L-methionine.</text>
        <dbReference type="EC" id="3.4.23.43"/>
    </reaction>
</comment>
<feature type="transmembrane region" description="Helical" evidence="19">
    <location>
        <begin position="214"/>
        <end position="247"/>
    </location>
</feature>
<keyword evidence="11 19" id="KW-1133">Transmembrane helix</keyword>
<keyword evidence="12 19" id="KW-0472">Membrane</keyword>
<gene>
    <name evidence="22" type="ORF">EY643_04670</name>
</gene>
<dbReference type="GO" id="GO:0032259">
    <property type="term" value="P:methylation"/>
    <property type="evidence" value="ECO:0007669"/>
    <property type="project" value="UniProtKB-KW"/>
</dbReference>
<evidence type="ECO:0000256" key="15">
    <source>
        <dbReference type="ARBA" id="ARBA00067082"/>
    </source>
</evidence>
<evidence type="ECO:0000256" key="10">
    <source>
        <dbReference type="ARBA" id="ARBA00022801"/>
    </source>
</evidence>
<dbReference type="PRINTS" id="PR00864">
    <property type="entry name" value="PREPILNPTASE"/>
</dbReference>
<evidence type="ECO:0000256" key="2">
    <source>
        <dbReference type="ARBA" id="ARBA00005801"/>
    </source>
</evidence>
<sequence>MSEVFALHPGFLYTVLMALGLIVGSFLNVVIHRLPIMMESRWRRDCCELLEVEQEKEEPKLTLATPNSHCPACQSAIKPWQNIPVLSYLLLRGRCANCGVSISPRYPIVELVTGLMTLALAWFLPLSPALLGAMLLTWSLIALTMIDIDHQLLPDDITLPLMWLGLLFNLFGTFVSIQDAVIGAMGGYLCLWSVFWIFKLLTGKEGMGYGDFKLLAALGAWLGWQMLPLIILLSSVVGAIVGIALIIARNRGREVPIPFGPYLAAAGWLALVIGDTLNSNFFGIPPQ</sequence>
<dbReference type="EC" id="2.1.1.-" evidence="18"/>
<evidence type="ECO:0000313" key="22">
    <source>
        <dbReference type="EMBL" id="QFU74993.1"/>
    </source>
</evidence>
<dbReference type="InterPro" id="IPR010627">
    <property type="entry name" value="Prepilin_pept_A24_N"/>
</dbReference>
<protein>
    <recommendedName>
        <fullName evidence="16 18">Prepilin leader peptidase/N-methyltransferase</fullName>
        <ecNumber evidence="18">2.1.1.-</ecNumber>
        <ecNumber evidence="15 18">3.4.23.43</ecNumber>
    </recommendedName>
</protein>
<dbReference type="EMBL" id="CP036422">
    <property type="protein sequence ID" value="QFU74993.1"/>
    <property type="molecule type" value="Genomic_DNA"/>
</dbReference>
<keyword evidence="23" id="KW-1185">Reference proteome</keyword>
<evidence type="ECO:0000313" key="23">
    <source>
        <dbReference type="Proteomes" id="UP000326287"/>
    </source>
</evidence>
<dbReference type="KEGG" id="halc:EY643_04670"/>
<dbReference type="GO" id="GO:0005886">
    <property type="term" value="C:plasma membrane"/>
    <property type="evidence" value="ECO:0007669"/>
    <property type="project" value="UniProtKB-SubCell"/>
</dbReference>
<comment type="function">
    <text evidence="18">Plays an essential role in type IV pili and type II pseudopili formation by proteolytically removing the leader sequence from substrate proteins and subsequently monomethylating the alpha-amino group of the newly exposed N-terminal phenylalanine.</text>
</comment>
<dbReference type="InterPro" id="IPR050882">
    <property type="entry name" value="Prepilin_peptidase/N-MTase"/>
</dbReference>
<comment type="similarity">
    <text evidence="2 17">Belongs to the peptidase A24 family.</text>
</comment>
<dbReference type="OrthoDB" id="9789291at2"/>
<dbReference type="GO" id="GO:0004190">
    <property type="term" value="F:aspartic-type endopeptidase activity"/>
    <property type="evidence" value="ECO:0007669"/>
    <property type="project" value="UniProtKB-EC"/>
</dbReference>
<proteinExistence type="inferred from homology"/>
<keyword evidence="10 18" id="KW-0378">Hydrolase</keyword>
<feature type="domain" description="Prepilin peptidase A24 N-terminal" evidence="21">
    <location>
        <begin position="19"/>
        <end position="122"/>
    </location>
</feature>
<dbReference type="RefSeq" id="WP_152661100.1">
    <property type="nucleotide sequence ID" value="NZ_CP036422.1"/>
</dbReference>
<dbReference type="AlphaFoldDB" id="A0A5P9NGP9"/>
<reference evidence="22 23" key="1">
    <citation type="submission" date="2019-02" db="EMBL/GenBank/DDBJ databases">
        <authorList>
            <person name="Li S.-H."/>
        </authorList>
    </citation>
    <scope>NUCLEOTIDE SEQUENCE [LARGE SCALE GENOMIC DNA]</scope>
    <source>
        <strain evidence="22 23">IMCC14385</strain>
    </source>
</reference>
<evidence type="ECO:0000256" key="13">
    <source>
        <dbReference type="ARBA" id="ARBA00023268"/>
    </source>
</evidence>
<keyword evidence="9 18" id="KW-0812">Transmembrane</keyword>